<proteinExistence type="predicted"/>
<dbReference type="EMBL" id="JH711581">
    <property type="protein sequence ID" value="EIW78911.1"/>
    <property type="molecule type" value="Genomic_DNA"/>
</dbReference>
<protein>
    <submittedName>
        <fullName evidence="2">Uncharacterized protein</fullName>
    </submittedName>
</protein>
<reference evidence="3" key="1">
    <citation type="journal article" date="2012" name="Science">
        <title>The Paleozoic origin of enzymatic lignin decomposition reconstructed from 31 fungal genomes.</title>
        <authorList>
            <person name="Floudas D."/>
            <person name="Binder M."/>
            <person name="Riley R."/>
            <person name="Barry K."/>
            <person name="Blanchette R.A."/>
            <person name="Henrissat B."/>
            <person name="Martinez A.T."/>
            <person name="Otillar R."/>
            <person name="Spatafora J.W."/>
            <person name="Yadav J.S."/>
            <person name="Aerts A."/>
            <person name="Benoit I."/>
            <person name="Boyd A."/>
            <person name="Carlson A."/>
            <person name="Copeland A."/>
            <person name="Coutinho P.M."/>
            <person name="de Vries R.P."/>
            <person name="Ferreira P."/>
            <person name="Findley K."/>
            <person name="Foster B."/>
            <person name="Gaskell J."/>
            <person name="Glotzer D."/>
            <person name="Gorecki P."/>
            <person name="Heitman J."/>
            <person name="Hesse C."/>
            <person name="Hori C."/>
            <person name="Igarashi K."/>
            <person name="Jurgens J.A."/>
            <person name="Kallen N."/>
            <person name="Kersten P."/>
            <person name="Kohler A."/>
            <person name="Kuees U."/>
            <person name="Kumar T.K.A."/>
            <person name="Kuo A."/>
            <person name="LaButti K."/>
            <person name="Larrondo L.F."/>
            <person name="Lindquist E."/>
            <person name="Ling A."/>
            <person name="Lombard V."/>
            <person name="Lucas S."/>
            <person name="Lundell T."/>
            <person name="Martin R."/>
            <person name="McLaughlin D.J."/>
            <person name="Morgenstern I."/>
            <person name="Morin E."/>
            <person name="Murat C."/>
            <person name="Nagy L.G."/>
            <person name="Nolan M."/>
            <person name="Ohm R.A."/>
            <person name="Patyshakuliyeva A."/>
            <person name="Rokas A."/>
            <person name="Ruiz-Duenas F.J."/>
            <person name="Sabat G."/>
            <person name="Salamov A."/>
            <person name="Samejima M."/>
            <person name="Schmutz J."/>
            <person name="Slot J.C."/>
            <person name="St John F."/>
            <person name="Stenlid J."/>
            <person name="Sun H."/>
            <person name="Sun S."/>
            <person name="Syed K."/>
            <person name="Tsang A."/>
            <person name="Wiebenga A."/>
            <person name="Young D."/>
            <person name="Pisabarro A."/>
            <person name="Eastwood D.C."/>
            <person name="Martin F."/>
            <person name="Cullen D."/>
            <person name="Grigoriev I.V."/>
            <person name="Hibbett D.S."/>
        </authorList>
    </citation>
    <scope>NUCLEOTIDE SEQUENCE [LARGE SCALE GENOMIC DNA]</scope>
    <source>
        <strain evidence="3">RWD-64-598 SS2</strain>
    </source>
</reference>
<feature type="compositionally biased region" description="Low complexity" evidence="1">
    <location>
        <begin position="134"/>
        <end position="144"/>
    </location>
</feature>
<keyword evidence="3" id="KW-1185">Reference proteome</keyword>
<feature type="compositionally biased region" description="Low complexity" evidence="1">
    <location>
        <begin position="67"/>
        <end position="78"/>
    </location>
</feature>
<name>A0A5M3MJY7_CONPW</name>
<dbReference type="AlphaFoldDB" id="A0A5M3MJY7"/>
<evidence type="ECO:0000256" key="1">
    <source>
        <dbReference type="SAM" id="MobiDB-lite"/>
    </source>
</evidence>
<accession>A0A5M3MJY7</accession>
<dbReference type="OrthoDB" id="3256870at2759"/>
<feature type="region of interest" description="Disordered" evidence="1">
    <location>
        <begin position="134"/>
        <end position="185"/>
    </location>
</feature>
<dbReference type="KEGG" id="cput:CONPUDRAFT_83310"/>
<dbReference type="OMA" id="MHSCPAC"/>
<comment type="caution">
    <text evidence="2">The sequence shown here is derived from an EMBL/GenBank/DDBJ whole genome shotgun (WGS) entry which is preliminary data.</text>
</comment>
<sequence length="217" mass="23758">MMYPHPASPSSSDSSSSPIHMFDHFQSKVASPNHLYVRQPHAIQIIQLVEGPPPPRRVSSVAYSSSYCSSASSCPTSSSDEEDEDDCTDSSSYCSSYVSDEASLGQKVLWTDETHDIRMKRVTSWRDVAAKALAAESSSSSSRPSLKRKAQSLGVQEDSPCSKRSRSPDGRAAPVRTFPSHACPACDTPFYSPQALREHGRTQDNEACRVAVDYDFE</sequence>
<feature type="region of interest" description="Disordered" evidence="1">
    <location>
        <begin position="67"/>
        <end position="87"/>
    </location>
</feature>
<dbReference type="GeneID" id="19210573"/>
<evidence type="ECO:0000313" key="2">
    <source>
        <dbReference type="EMBL" id="EIW78911.1"/>
    </source>
</evidence>
<organism evidence="2 3">
    <name type="scientific">Coniophora puteana (strain RWD-64-598)</name>
    <name type="common">Brown rot fungus</name>
    <dbReference type="NCBI Taxonomy" id="741705"/>
    <lineage>
        <taxon>Eukaryota</taxon>
        <taxon>Fungi</taxon>
        <taxon>Dikarya</taxon>
        <taxon>Basidiomycota</taxon>
        <taxon>Agaricomycotina</taxon>
        <taxon>Agaricomycetes</taxon>
        <taxon>Agaricomycetidae</taxon>
        <taxon>Boletales</taxon>
        <taxon>Coniophorineae</taxon>
        <taxon>Coniophoraceae</taxon>
        <taxon>Coniophora</taxon>
    </lineage>
</organism>
<dbReference type="RefSeq" id="XP_007770666.1">
    <property type="nucleotide sequence ID" value="XM_007772476.1"/>
</dbReference>
<evidence type="ECO:0000313" key="3">
    <source>
        <dbReference type="Proteomes" id="UP000053558"/>
    </source>
</evidence>
<gene>
    <name evidence="2" type="ORF">CONPUDRAFT_83310</name>
</gene>
<dbReference type="Proteomes" id="UP000053558">
    <property type="component" value="Unassembled WGS sequence"/>
</dbReference>